<dbReference type="EMBL" id="GBXM01038200">
    <property type="protein sequence ID" value="JAH70377.1"/>
    <property type="molecule type" value="Transcribed_RNA"/>
</dbReference>
<sequence length="49" mass="5963">MNMLELQWQSSGRRSYWEQRVENNFYFIFACKRIGSPKCSEKKRETDLA</sequence>
<dbReference type="AlphaFoldDB" id="A0A0E9UX40"/>
<evidence type="ECO:0000313" key="1">
    <source>
        <dbReference type="EMBL" id="JAH70377.1"/>
    </source>
</evidence>
<proteinExistence type="predicted"/>
<name>A0A0E9UX40_ANGAN</name>
<organism evidence="1">
    <name type="scientific">Anguilla anguilla</name>
    <name type="common">European freshwater eel</name>
    <name type="synonym">Muraena anguilla</name>
    <dbReference type="NCBI Taxonomy" id="7936"/>
    <lineage>
        <taxon>Eukaryota</taxon>
        <taxon>Metazoa</taxon>
        <taxon>Chordata</taxon>
        <taxon>Craniata</taxon>
        <taxon>Vertebrata</taxon>
        <taxon>Euteleostomi</taxon>
        <taxon>Actinopterygii</taxon>
        <taxon>Neopterygii</taxon>
        <taxon>Teleostei</taxon>
        <taxon>Anguilliformes</taxon>
        <taxon>Anguillidae</taxon>
        <taxon>Anguilla</taxon>
    </lineage>
</organism>
<accession>A0A0E9UX40</accession>
<reference evidence="1" key="2">
    <citation type="journal article" date="2015" name="Fish Shellfish Immunol.">
        <title>Early steps in the European eel (Anguilla anguilla)-Vibrio vulnificus interaction in the gills: Role of the RtxA13 toxin.</title>
        <authorList>
            <person name="Callol A."/>
            <person name="Pajuelo D."/>
            <person name="Ebbesson L."/>
            <person name="Teles M."/>
            <person name="MacKenzie S."/>
            <person name="Amaro C."/>
        </authorList>
    </citation>
    <scope>NUCLEOTIDE SEQUENCE</scope>
</reference>
<reference evidence="1" key="1">
    <citation type="submission" date="2014-11" db="EMBL/GenBank/DDBJ databases">
        <authorList>
            <person name="Amaro Gonzalez C."/>
        </authorList>
    </citation>
    <scope>NUCLEOTIDE SEQUENCE</scope>
</reference>
<protein>
    <submittedName>
        <fullName evidence="1">Uncharacterized protein</fullName>
    </submittedName>
</protein>